<sequence length="292" mass="32378">MGDIKEILLIVNPISGDIDKQNMVDELKVILQDSGAELFIYHTKGEKDLQNIRKIVEEREPWRIIAAGGDGTIKMVAEATKKYDIPIGIIPSGSANAMALNLNIPETLEEQIEVALGNNFLDIDLIFLNDEIGLHMSDLGINAELIRNYEESSFRGKFGYLLQTIPTLIQSKYPYTFTIETEGKKITEEGILLAFANAKKYGTGANVNPSGALDDGIMEILIFRDFDFVEMLKTLRNETNLSQDFVKVIPVKNAVVSCPKPVAFQIDGEYRGEATKVSVNILPEKAKIAVPE</sequence>
<gene>
    <name evidence="6" type="ORF">RM553_10465</name>
</gene>
<dbReference type="InterPro" id="IPR001206">
    <property type="entry name" value="Diacylglycerol_kinase_cat_dom"/>
</dbReference>
<dbReference type="InterPro" id="IPR016064">
    <property type="entry name" value="NAD/diacylglycerol_kinase_sf"/>
</dbReference>
<dbReference type="InterPro" id="IPR045540">
    <property type="entry name" value="YegS/DAGK_C"/>
</dbReference>
<dbReference type="Pfam" id="PF19279">
    <property type="entry name" value="YegS_C"/>
    <property type="match status" value="1"/>
</dbReference>
<dbReference type="PANTHER" id="PTHR12358:SF106">
    <property type="entry name" value="LIPID KINASE YEGS"/>
    <property type="match status" value="1"/>
</dbReference>
<comment type="caution">
    <text evidence="6">The sequence shown here is derived from an EMBL/GenBank/DDBJ whole genome shotgun (WGS) entry which is preliminary data.</text>
</comment>
<dbReference type="GO" id="GO:0016301">
    <property type="term" value="F:kinase activity"/>
    <property type="evidence" value="ECO:0007669"/>
    <property type="project" value="UniProtKB-KW"/>
</dbReference>
<evidence type="ECO:0000256" key="2">
    <source>
        <dbReference type="ARBA" id="ARBA00022741"/>
    </source>
</evidence>
<evidence type="ECO:0000259" key="5">
    <source>
        <dbReference type="PROSITE" id="PS50146"/>
    </source>
</evidence>
<dbReference type="PANTHER" id="PTHR12358">
    <property type="entry name" value="SPHINGOSINE KINASE"/>
    <property type="match status" value="1"/>
</dbReference>
<keyword evidence="7" id="KW-1185">Reference proteome</keyword>
<reference evidence="6 7" key="1">
    <citation type="submission" date="2023-09" db="EMBL/GenBank/DDBJ databases">
        <authorList>
            <person name="Rey-Velasco X."/>
        </authorList>
    </citation>
    <scope>NUCLEOTIDE SEQUENCE [LARGE SCALE GENOMIC DNA]</scope>
    <source>
        <strain evidence="6 7">F363</strain>
    </source>
</reference>
<keyword evidence="4" id="KW-0067">ATP-binding</keyword>
<keyword evidence="2" id="KW-0547">Nucleotide-binding</keyword>
<evidence type="ECO:0000313" key="6">
    <source>
        <dbReference type="EMBL" id="MDT0643251.1"/>
    </source>
</evidence>
<organism evidence="6 7">
    <name type="scientific">Autumnicola tepida</name>
    <dbReference type="NCBI Taxonomy" id="3075595"/>
    <lineage>
        <taxon>Bacteria</taxon>
        <taxon>Pseudomonadati</taxon>
        <taxon>Bacteroidota</taxon>
        <taxon>Flavobacteriia</taxon>
        <taxon>Flavobacteriales</taxon>
        <taxon>Flavobacteriaceae</taxon>
        <taxon>Autumnicola</taxon>
    </lineage>
</organism>
<evidence type="ECO:0000256" key="1">
    <source>
        <dbReference type="ARBA" id="ARBA00022679"/>
    </source>
</evidence>
<feature type="domain" description="DAGKc" evidence="5">
    <location>
        <begin position="2"/>
        <end position="132"/>
    </location>
</feature>
<dbReference type="Proteomes" id="UP001262889">
    <property type="component" value="Unassembled WGS sequence"/>
</dbReference>
<accession>A0ABU3CA91</accession>
<dbReference type="EMBL" id="JAVRHQ010000011">
    <property type="protein sequence ID" value="MDT0643251.1"/>
    <property type="molecule type" value="Genomic_DNA"/>
</dbReference>
<dbReference type="RefSeq" id="WP_311534871.1">
    <property type="nucleotide sequence ID" value="NZ_JAVRHQ010000011.1"/>
</dbReference>
<keyword evidence="3 6" id="KW-0418">Kinase</keyword>
<keyword evidence="1" id="KW-0808">Transferase</keyword>
<dbReference type="SUPFAM" id="SSF111331">
    <property type="entry name" value="NAD kinase/diacylglycerol kinase-like"/>
    <property type="match status" value="1"/>
</dbReference>
<dbReference type="InterPro" id="IPR050187">
    <property type="entry name" value="Lipid_Phosphate_FormReg"/>
</dbReference>
<dbReference type="InterPro" id="IPR017438">
    <property type="entry name" value="ATP-NAD_kinase_N"/>
</dbReference>
<dbReference type="Gene3D" id="2.60.200.40">
    <property type="match status" value="1"/>
</dbReference>
<evidence type="ECO:0000256" key="4">
    <source>
        <dbReference type="ARBA" id="ARBA00022840"/>
    </source>
</evidence>
<dbReference type="SMART" id="SM00046">
    <property type="entry name" value="DAGKc"/>
    <property type="match status" value="1"/>
</dbReference>
<dbReference type="Gene3D" id="3.40.50.10330">
    <property type="entry name" value="Probable inorganic polyphosphate/atp-NAD kinase, domain 1"/>
    <property type="match status" value="1"/>
</dbReference>
<dbReference type="PROSITE" id="PS50146">
    <property type="entry name" value="DAGK"/>
    <property type="match status" value="1"/>
</dbReference>
<proteinExistence type="predicted"/>
<name>A0ABU3CA91_9FLAO</name>
<evidence type="ECO:0000256" key="3">
    <source>
        <dbReference type="ARBA" id="ARBA00022777"/>
    </source>
</evidence>
<evidence type="ECO:0000313" key="7">
    <source>
        <dbReference type="Proteomes" id="UP001262889"/>
    </source>
</evidence>
<dbReference type="Pfam" id="PF00781">
    <property type="entry name" value="DAGK_cat"/>
    <property type="match status" value="1"/>
</dbReference>
<protein>
    <submittedName>
        <fullName evidence="6">Diacylglycerol kinase family protein</fullName>
    </submittedName>
</protein>